<reference evidence="2" key="1">
    <citation type="submission" date="2016-04" db="EMBL/GenBank/DDBJ databases">
        <title>Cephalotus genome sequencing.</title>
        <authorList>
            <person name="Fukushima K."/>
            <person name="Hasebe M."/>
            <person name="Fang X."/>
        </authorList>
    </citation>
    <scope>NUCLEOTIDE SEQUENCE [LARGE SCALE GENOMIC DNA]</scope>
    <source>
        <strain evidence="2">cv. St1</strain>
    </source>
</reference>
<protein>
    <submittedName>
        <fullName evidence="1">Uncharacterized protein</fullName>
    </submittedName>
</protein>
<dbReference type="AlphaFoldDB" id="A0A1Q3B0W7"/>
<keyword evidence="2" id="KW-1185">Reference proteome</keyword>
<dbReference type="Proteomes" id="UP000187406">
    <property type="component" value="Unassembled WGS sequence"/>
</dbReference>
<organism evidence="1 2">
    <name type="scientific">Cephalotus follicularis</name>
    <name type="common">Albany pitcher plant</name>
    <dbReference type="NCBI Taxonomy" id="3775"/>
    <lineage>
        <taxon>Eukaryota</taxon>
        <taxon>Viridiplantae</taxon>
        <taxon>Streptophyta</taxon>
        <taxon>Embryophyta</taxon>
        <taxon>Tracheophyta</taxon>
        <taxon>Spermatophyta</taxon>
        <taxon>Magnoliopsida</taxon>
        <taxon>eudicotyledons</taxon>
        <taxon>Gunneridae</taxon>
        <taxon>Pentapetalae</taxon>
        <taxon>rosids</taxon>
        <taxon>fabids</taxon>
        <taxon>Oxalidales</taxon>
        <taxon>Cephalotaceae</taxon>
        <taxon>Cephalotus</taxon>
    </lineage>
</organism>
<name>A0A1Q3B0W7_CEPFO</name>
<comment type="caution">
    <text evidence="1">The sequence shown here is derived from an EMBL/GenBank/DDBJ whole genome shotgun (WGS) entry which is preliminary data.</text>
</comment>
<evidence type="ECO:0000313" key="2">
    <source>
        <dbReference type="Proteomes" id="UP000187406"/>
    </source>
</evidence>
<sequence>MIAPKPRYPEAYFNRKNLVGKVLYFDFCSREGFPIIEWIRFQGLEPLFSLYKASYPELMKEFYARILSRSSQGLSTTVKGKSIDFDLAELHTILNIPNLGAKGWNHHNWVTGDGFDKFDCV</sequence>
<gene>
    <name evidence="1" type="ORF">CFOL_v3_05174</name>
</gene>
<evidence type="ECO:0000313" key="1">
    <source>
        <dbReference type="EMBL" id="GAV61647.1"/>
    </source>
</evidence>
<accession>A0A1Q3B0W7</accession>
<dbReference type="InParanoid" id="A0A1Q3B0W7"/>
<proteinExistence type="predicted"/>
<dbReference type="EMBL" id="BDDD01000217">
    <property type="protein sequence ID" value="GAV61647.1"/>
    <property type="molecule type" value="Genomic_DNA"/>
</dbReference>
<dbReference type="OrthoDB" id="848707at2759"/>